<dbReference type="Pfam" id="PF06458">
    <property type="entry name" value="MucBP"/>
    <property type="match status" value="2"/>
</dbReference>
<dbReference type="Gene3D" id="3.10.20.320">
    <property type="entry name" value="Putative peptidoglycan bound protein (lpxtg motif)"/>
    <property type="match status" value="2"/>
</dbReference>
<dbReference type="SUPFAM" id="SSF52047">
    <property type="entry name" value="RNI-like"/>
    <property type="match status" value="1"/>
</dbReference>
<keyword evidence="5" id="KW-1185">Reference proteome</keyword>
<accession>A0A0R2DDA5</accession>
<feature type="region of interest" description="Disordered" evidence="2">
    <location>
        <begin position="576"/>
        <end position="610"/>
    </location>
</feature>
<dbReference type="Gene3D" id="3.80.10.10">
    <property type="entry name" value="Ribonuclease Inhibitor"/>
    <property type="match status" value="1"/>
</dbReference>
<feature type="compositionally biased region" description="Low complexity" evidence="2">
    <location>
        <begin position="596"/>
        <end position="610"/>
    </location>
</feature>
<evidence type="ECO:0000256" key="2">
    <source>
        <dbReference type="SAM" id="MobiDB-lite"/>
    </source>
</evidence>
<dbReference type="EMBL" id="AYZH01000011">
    <property type="protein sequence ID" value="KRN02032.1"/>
    <property type="molecule type" value="Genomic_DNA"/>
</dbReference>
<evidence type="ECO:0000313" key="5">
    <source>
        <dbReference type="Proteomes" id="UP000051589"/>
    </source>
</evidence>
<dbReference type="InterPro" id="IPR009459">
    <property type="entry name" value="MucBP_dom"/>
</dbReference>
<feature type="domain" description="MucBP" evidence="3">
    <location>
        <begin position="510"/>
        <end position="572"/>
    </location>
</feature>
<reference evidence="4 5" key="1">
    <citation type="journal article" date="2015" name="Genome Announc.">
        <title>Expanding the biotechnology potential of lactobacilli through comparative genomics of 213 strains and associated genera.</title>
        <authorList>
            <person name="Sun Z."/>
            <person name="Harris H.M."/>
            <person name="McCann A."/>
            <person name="Guo C."/>
            <person name="Argimon S."/>
            <person name="Zhang W."/>
            <person name="Yang X."/>
            <person name="Jeffery I.B."/>
            <person name="Cooney J.C."/>
            <person name="Kagawa T.F."/>
            <person name="Liu W."/>
            <person name="Song Y."/>
            <person name="Salvetti E."/>
            <person name="Wrobel A."/>
            <person name="Rasinkangas P."/>
            <person name="Parkhill J."/>
            <person name="Rea M.C."/>
            <person name="O'Sullivan O."/>
            <person name="Ritari J."/>
            <person name="Douillard F.P."/>
            <person name="Paul Ross R."/>
            <person name="Yang R."/>
            <person name="Briner A.E."/>
            <person name="Felis G.E."/>
            <person name="de Vos W.M."/>
            <person name="Barrangou R."/>
            <person name="Klaenhammer T.R."/>
            <person name="Caufield P.W."/>
            <person name="Cui Y."/>
            <person name="Zhang H."/>
            <person name="O'Toole P.W."/>
        </authorList>
    </citation>
    <scope>NUCLEOTIDE SEQUENCE [LARGE SCALE GENOMIC DNA]</scope>
    <source>
        <strain evidence="4 5">DSM 21775</strain>
    </source>
</reference>
<feature type="region of interest" description="Disordered" evidence="2">
    <location>
        <begin position="43"/>
        <end position="114"/>
    </location>
</feature>
<sequence>MTGTYNKLYKHGKAAILTGIITTSLAVGVTGVVAKADELTGDSAVTEQEETGASLDERDGGTLKPVASSLSDEDTGSTSVANEVAGVGTGDLNASSATEKQPRSRQDQPTPTSLKLVDDDRIKQVAVGERRADSTLHKVRSVAAIPVPAPSPTPRASSIDEWMPDKNLQQLVLWQLQRGLADQATYPQRPGLAIKTVDEITPEMLSDNLYELDADVQKQLADQDFFYMTTSISSLKGLEHATNLREISIYPDLLAVDKWDHELIEYGAVEDIAALAGLKNLTSVNFQLNQITDISALANKTLDTVSLSQNNITDLSPLKHSLKPNAQVGLSDQAIYLPAIPLGKDDSFVFDQFTIKDIDGTVIPLKGVDDANGYDLSSDGTWHNVSPNKIVWSQLSADGGYLFMDWDISEGDYEGFSGEITQEFTIDPNIGREETAIIHYNYANGKKAAPDKTVTGKYGQPINFPASPIISGYTASPLPVAKYGATKNEFTVTYTKAKTPPVVMPNPMTTVTVHYQTLVGQQLAADQILTGHPGEAYTTTAASVPGYTLIATPTNATGAFGNTDMSVNYYYEVAKQPSTNEPDDGAGDQGVAQPETPAVVTPDPTPDDGGAAANIVDEIATDGNTVQLGQPDKQSNKLATGQGTTNKPQQILPKTGEAQGSPFWGFAIISGLIGRLRWRVSSKKN</sequence>
<dbReference type="PATRIC" id="fig|1423803.3.peg.331"/>
<evidence type="ECO:0000313" key="4">
    <source>
        <dbReference type="EMBL" id="KRN02032.1"/>
    </source>
</evidence>
<protein>
    <recommendedName>
        <fullName evidence="3">MucBP domain-containing protein</fullName>
    </recommendedName>
</protein>
<organism evidence="4 5">
    <name type="scientific">Levilactobacillus senmaizukei DSM 21775 = NBRC 103853</name>
    <dbReference type="NCBI Taxonomy" id="1423803"/>
    <lineage>
        <taxon>Bacteria</taxon>
        <taxon>Bacillati</taxon>
        <taxon>Bacillota</taxon>
        <taxon>Bacilli</taxon>
        <taxon>Lactobacillales</taxon>
        <taxon>Lactobacillaceae</taxon>
        <taxon>Levilactobacillus</taxon>
    </lineage>
</organism>
<proteinExistence type="predicted"/>
<keyword evidence="1" id="KW-0677">Repeat</keyword>
<dbReference type="Proteomes" id="UP000051589">
    <property type="component" value="Unassembled WGS sequence"/>
</dbReference>
<evidence type="ECO:0000256" key="1">
    <source>
        <dbReference type="ARBA" id="ARBA00022737"/>
    </source>
</evidence>
<name>A0A0R2DDA5_9LACO</name>
<feature type="domain" description="MucBP" evidence="3">
    <location>
        <begin position="437"/>
        <end position="495"/>
    </location>
</feature>
<dbReference type="STRING" id="1423803.FD13_GL000336"/>
<gene>
    <name evidence="4" type="ORF">FD13_GL000336</name>
</gene>
<dbReference type="InterPro" id="IPR032675">
    <property type="entry name" value="LRR_dom_sf"/>
</dbReference>
<evidence type="ECO:0000259" key="3">
    <source>
        <dbReference type="Pfam" id="PF06458"/>
    </source>
</evidence>
<feature type="region of interest" description="Disordered" evidence="2">
    <location>
        <begin position="625"/>
        <end position="657"/>
    </location>
</feature>
<dbReference type="InterPro" id="IPR001611">
    <property type="entry name" value="Leu-rich_rpt"/>
</dbReference>
<dbReference type="PROSITE" id="PS51450">
    <property type="entry name" value="LRR"/>
    <property type="match status" value="1"/>
</dbReference>
<feature type="compositionally biased region" description="Polar residues" evidence="2">
    <location>
        <begin position="625"/>
        <end position="649"/>
    </location>
</feature>
<dbReference type="AlphaFoldDB" id="A0A0R2DDA5"/>
<comment type="caution">
    <text evidence="4">The sequence shown here is derived from an EMBL/GenBank/DDBJ whole genome shotgun (WGS) entry which is preliminary data.</text>
</comment>